<keyword evidence="3" id="KW-1185">Reference proteome</keyword>
<dbReference type="HOGENOM" id="CLU_1620698_0_0_1"/>
<name>E9I335_DAPPU</name>
<dbReference type="Proteomes" id="UP000000305">
    <property type="component" value="Unassembled WGS sequence"/>
</dbReference>
<dbReference type="InParanoid" id="E9I335"/>
<gene>
    <name evidence="2" type="ORF">DAPPUDRAFT_338805</name>
</gene>
<evidence type="ECO:0000313" key="3">
    <source>
        <dbReference type="Proteomes" id="UP000000305"/>
    </source>
</evidence>
<organism evidence="2 3">
    <name type="scientific">Daphnia pulex</name>
    <name type="common">Water flea</name>
    <dbReference type="NCBI Taxonomy" id="6669"/>
    <lineage>
        <taxon>Eukaryota</taxon>
        <taxon>Metazoa</taxon>
        <taxon>Ecdysozoa</taxon>
        <taxon>Arthropoda</taxon>
        <taxon>Crustacea</taxon>
        <taxon>Branchiopoda</taxon>
        <taxon>Diplostraca</taxon>
        <taxon>Cladocera</taxon>
        <taxon>Anomopoda</taxon>
        <taxon>Daphniidae</taxon>
        <taxon>Daphnia</taxon>
    </lineage>
</organism>
<dbReference type="EMBL" id="GL734343">
    <property type="protein sequence ID" value="EFX61594.1"/>
    <property type="molecule type" value="Genomic_DNA"/>
</dbReference>
<reference evidence="2 3" key="1">
    <citation type="journal article" date="2011" name="Science">
        <title>The ecoresponsive genome of Daphnia pulex.</title>
        <authorList>
            <person name="Colbourne J.K."/>
            <person name="Pfrender M.E."/>
            <person name="Gilbert D."/>
            <person name="Thomas W.K."/>
            <person name="Tucker A."/>
            <person name="Oakley T.H."/>
            <person name="Tokishita S."/>
            <person name="Aerts A."/>
            <person name="Arnold G.J."/>
            <person name="Basu M.K."/>
            <person name="Bauer D.J."/>
            <person name="Caceres C.E."/>
            <person name="Carmel L."/>
            <person name="Casola C."/>
            <person name="Choi J.H."/>
            <person name="Detter J.C."/>
            <person name="Dong Q."/>
            <person name="Dusheyko S."/>
            <person name="Eads B.D."/>
            <person name="Frohlich T."/>
            <person name="Geiler-Samerotte K.A."/>
            <person name="Gerlach D."/>
            <person name="Hatcher P."/>
            <person name="Jogdeo S."/>
            <person name="Krijgsveld J."/>
            <person name="Kriventseva E.V."/>
            <person name="Kultz D."/>
            <person name="Laforsch C."/>
            <person name="Lindquist E."/>
            <person name="Lopez J."/>
            <person name="Manak J.R."/>
            <person name="Muller J."/>
            <person name="Pangilinan J."/>
            <person name="Patwardhan R.P."/>
            <person name="Pitluck S."/>
            <person name="Pritham E.J."/>
            <person name="Rechtsteiner A."/>
            <person name="Rho M."/>
            <person name="Rogozin I.B."/>
            <person name="Sakarya O."/>
            <person name="Salamov A."/>
            <person name="Schaack S."/>
            <person name="Shapiro H."/>
            <person name="Shiga Y."/>
            <person name="Skalitzky C."/>
            <person name="Smith Z."/>
            <person name="Souvorov A."/>
            <person name="Sung W."/>
            <person name="Tang Z."/>
            <person name="Tsuchiya D."/>
            <person name="Tu H."/>
            <person name="Vos H."/>
            <person name="Wang M."/>
            <person name="Wolf Y.I."/>
            <person name="Yamagata H."/>
            <person name="Yamada T."/>
            <person name="Ye Y."/>
            <person name="Shaw J.R."/>
            <person name="Andrews J."/>
            <person name="Crease T.J."/>
            <person name="Tang H."/>
            <person name="Lucas S.M."/>
            <person name="Robertson H.M."/>
            <person name="Bork P."/>
            <person name="Koonin E.V."/>
            <person name="Zdobnov E.M."/>
            <person name="Grigoriev I.V."/>
            <person name="Lynch M."/>
            <person name="Boore J.L."/>
        </authorList>
    </citation>
    <scope>NUCLEOTIDE SEQUENCE [LARGE SCALE GENOMIC DNA]</scope>
</reference>
<feature type="region of interest" description="Disordered" evidence="1">
    <location>
        <begin position="116"/>
        <end position="142"/>
    </location>
</feature>
<evidence type="ECO:0000313" key="2">
    <source>
        <dbReference type="EMBL" id="EFX61594.1"/>
    </source>
</evidence>
<evidence type="ECO:0000256" key="1">
    <source>
        <dbReference type="SAM" id="MobiDB-lite"/>
    </source>
</evidence>
<proteinExistence type="predicted"/>
<dbReference type="PhylomeDB" id="E9I335"/>
<protein>
    <submittedName>
        <fullName evidence="2">Uncharacterized protein</fullName>
    </submittedName>
</protein>
<dbReference type="KEGG" id="dpx:DAPPUDRAFT_338805"/>
<dbReference type="AlphaFoldDB" id="E9I335"/>
<accession>E9I335</accession>
<feature type="compositionally biased region" description="Basic and acidic residues" evidence="1">
    <location>
        <begin position="121"/>
        <end position="130"/>
    </location>
</feature>
<sequence>MGSPQIVTAKTGSGQRAQALQPTLAMQPILKTPVPTSTSYAESSVDSVVSSTCIVPPSPQCMVQVVSKANATPERQLHLQTDTDRCDSETSENKHLQNIENQAMINVVAIDNRTPQNVNQSKDHSIETKDQQSITSSIDADGGKGRDYTFISSLLDNAHETDIL</sequence>